<protein>
    <submittedName>
        <fullName evidence="2">DUF4032 domain-containing protein</fullName>
    </submittedName>
</protein>
<comment type="caution">
    <text evidence="2">The sequence shown here is derived from an EMBL/GenBank/DDBJ whole genome shotgun (WGS) entry which is preliminary data.</text>
</comment>
<evidence type="ECO:0000313" key="2">
    <source>
        <dbReference type="EMBL" id="MBO1317291.1"/>
    </source>
</evidence>
<evidence type="ECO:0000259" key="1">
    <source>
        <dbReference type="Pfam" id="PF13224"/>
    </source>
</evidence>
<dbReference type="SUPFAM" id="SSF56112">
    <property type="entry name" value="Protein kinase-like (PK-like)"/>
    <property type="match status" value="1"/>
</dbReference>
<gene>
    <name evidence="2" type="ORF">J3U88_02380</name>
    <name evidence="3" type="ORF">J3U88_09020</name>
</gene>
<proteinExistence type="predicted"/>
<keyword evidence="4" id="KW-1185">Reference proteome</keyword>
<dbReference type="EMBL" id="JAFREP010000002">
    <property type="protein sequence ID" value="MBO1317291.1"/>
    <property type="molecule type" value="Genomic_DNA"/>
</dbReference>
<organism evidence="2 4">
    <name type="scientific">Acanthopleuribacter pedis</name>
    <dbReference type="NCBI Taxonomy" id="442870"/>
    <lineage>
        <taxon>Bacteria</taxon>
        <taxon>Pseudomonadati</taxon>
        <taxon>Acidobacteriota</taxon>
        <taxon>Holophagae</taxon>
        <taxon>Acanthopleuribacterales</taxon>
        <taxon>Acanthopleuribacteraceae</taxon>
        <taxon>Acanthopleuribacter</taxon>
    </lineage>
</organism>
<dbReference type="Pfam" id="PF13224">
    <property type="entry name" value="DUF4032"/>
    <property type="match status" value="1"/>
</dbReference>
<sequence>MRIQVCSPSDLISGADLPWELPLKDWPDDILVEMPRGISRNTVRFAARNGIVYAVKELPERPATREYRWLRALQEHDLPAVQPVALITERGEKPGHMMALLITRFLEFALPYRTLLSGSRLPIDQDRLLDAMVNLLVRLHLAGFHWGDCSLSNTLFRRDAGRLAAYMVDAETGEMHPQLSEGQRRYDLIVAEENVAGELMDVAAQIGLPPGIDPIETANNLVERYERLWHEITRDTVFRRDHQFRIAAYLKKLNNLGFDVEELEMRTTDDGTRLRMRPKVVEEGHHRRRLHELTGLIAQENQSRQILNEIHRHRAWLSEQEKRDIPQAVAAHRWLVEVYKPALLKIPEDQAGKLEGPEFFHQILEHRWFLSEAAAADVGTEEATRDYITSILPNVAEERLSGKVEEPTTQVTTPELKTVKKPIEIDLAKNETTRKE</sequence>
<dbReference type="AlphaFoldDB" id="A0A8J7QAM6"/>
<dbReference type="InterPro" id="IPR025111">
    <property type="entry name" value="DUF4032"/>
</dbReference>
<dbReference type="RefSeq" id="WP_207856528.1">
    <property type="nucleotide sequence ID" value="NZ_JAFREP010000002.1"/>
</dbReference>
<dbReference type="EMBL" id="JAFREP010000006">
    <property type="protein sequence ID" value="MBO1318598.1"/>
    <property type="molecule type" value="Genomic_DNA"/>
</dbReference>
<dbReference type="InterPro" id="IPR011009">
    <property type="entry name" value="Kinase-like_dom_sf"/>
</dbReference>
<name>A0A8J7QAM6_9BACT</name>
<feature type="domain" description="DUF4032" evidence="1">
    <location>
        <begin position="227"/>
        <end position="392"/>
    </location>
</feature>
<dbReference type="Proteomes" id="UP000664417">
    <property type="component" value="Unassembled WGS sequence"/>
</dbReference>
<reference evidence="2" key="1">
    <citation type="submission" date="2021-03" db="EMBL/GenBank/DDBJ databases">
        <authorList>
            <person name="Wang G."/>
        </authorList>
    </citation>
    <scope>NUCLEOTIDE SEQUENCE</scope>
    <source>
        <strain evidence="2">KCTC 12899</strain>
    </source>
</reference>
<accession>A0A8J7QAM6</accession>
<evidence type="ECO:0000313" key="3">
    <source>
        <dbReference type="EMBL" id="MBO1318598.1"/>
    </source>
</evidence>
<dbReference type="Pfam" id="PF06293">
    <property type="entry name" value="Kdo"/>
    <property type="match status" value="1"/>
</dbReference>
<evidence type="ECO:0000313" key="4">
    <source>
        <dbReference type="Proteomes" id="UP000664417"/>
    </source>
</evidence>